<gene>
    <name evidence="5" type="ORF">B9Q04_02650</name>
</gene>
<accession>A0A2R6CDN0</accession>
<evidence type="ECO:0000313" key="6">
    <source>
        <dbReference type="Proteomes" id="UP000242015"/>
    </source>
</evidence>
<dbReference type="Pfam" id="PF00005">
    <property type="entry name" value="ABC_tran"/>
    <property type="match status" value="1"/>
</dbReference>
<evidence type="ECO:0000256" key="1">
    <source>
        <dbReference type="ARBA" id="ARBA00022448"/>
    </source>
</evidence>
<feature type="domain" description="ABC transporter" evidence="4">
    <location>
        <begin position="47"/>
        <end position="289"/>
    </location>
</feature>
<proteinExistence type="predicted"/>
<dbReference type="CDD" id="cd03257">
    <property type="entry name" value="ABC_NikE_OppD_transporters"/>
    <property type="match status" value="1"/>
</dbReference>
<keyword evidence="1" id="KW-0813">Transport</keyword>
<dbReference type="PROSITE" id="PS50893">
    <property type="entry name" value="ABC_TRANSPORTER_2"/>
    <property type="match status" value="1"/>
</dbReference>
<dbReference type="Gene3D" id="3.40.50.300">
    <property type="entry name" value="P-loop containing nucleotide triphosphate hydrolases"/>
    <property type="match status" value="1"/>
</dbReference>
<dbReference type="InterPro" id="IPR003593">
    <property type="entry name" value="AAA+_ATPase"/>
</dbReference>
<reference evidence="5 6" key="1">
    <citation type="submission" date="2017-04" db="EMBL/GenBank/DDBJ databases">
        <title>Novel microbial lineages endemic to geothermal iron-oxide mats fill important gaps in the evolutionary history of Archaea.</title>
        <authorList>
            <person name="Jay Z.J."/>
            <person name="Beam J.P."/>
            <person name="Dlakic M."/>
            <person name="Rusch D.B."/>
            <person name="Kozubal M.A."/>
            <person name="Inskeep W.P."/>
        </authorList>
    </citation>
    <scope>NUCLEOTIDE SEQUENCE [LARGE SCALE GENOMIC DNA]</scope>
    <source>
        <strain evidence="5">BE_D</strain>
    </source>
</reference>
<keyword evidence="2" id="KW-0547">Nucleotide-binding</keyword>
<keyword evidence="3" id="KW-0067">ATP-binding</keyword>
<dbReference type="SMART" id="SM00382">
    <property type="entry name" value="AAA"/>
    <property type="match status" value="1"/>
</dbReference>
<dbReference type="GO" id="GO:0005524">
    <property type="term" value="F:ATP binding"/>
    <property type="evidence" value="ECO:0007669"/>
    <property type="project" value="UniProtKB-KW"/>
</dbReference>
<dbReference type="NCBIfam" id="TIGR01727">
    <property type="entry name" value="oligo_HPY"/>
    <property type="match status" value="1"/>
</dbReference>
<comment type="caution">
    <text evidence="5">The sequence shown here is derived from an EMBL/GenBank/DDBJ whole genome shotgun (WGS) entry which is preliminary data.</text>
</comment>
<dbReference type="GO" id="GO:0015833">
    <property type="term" value="P:peptide transport"/>
    <property type="evidence" value="ECO:0007669"/>
    <property type="project" value="InterPro"/>
</dbReference>
<organism evidence="5 6">
    <name type="scientific">Candidatus Marsarchaeota G2 archaeon BE_D</name>
    <dbReference type="NCBI Taxonomy" id="1978158"/>
    <lineage>
        <taxon>Archaea</taxon>
        <taxon>Candidatus Marsarchaeota</taxon>
        <taxon>Candidatus Marsarchaeota group 2</taxon>
    </lineage>
</organism>
<dbReference type="PANTHER" id="PTHR43776:SF8">
    <property type="entry name" value="ABC TRANSPORTER, ATP-BINDING PROTEIN"/>
    <property type="match status" value="1"/>
</dbReference>
<dbReference type="GO" id="GO:0016887">
    <property type="term" value="F:ATP hydrolysis activity"/>
    <property type="evidence" value="ECO:0007669"/>
    <property type="project" value="InterPro"/>
</dbReference>
<dbReference type="InterPro" id="IPR017871">
    <property type="entry name" value="ABC_transporter-like_CS"/>
</dbReference>
<dbReference type="EMBL" id="NEXF01000031">
    <property type="protein sequence ID" value="PSO09004.1"/>
    <property type="molecule type" value="Genomic_DNA"/>
</dbReference>
<dbReference type="InterPro" id="IPR003439">
    <property type="entry name" value="ABC_transporter-like_ATP-bd"/>
</dbReference>
<dbReference type="InterPro" id="IPR027417">
    <property type="entry name" value="P-loop_NTPase"/>
</dbReference>
<dbReference type="GO" id="GO:0055085">
    <property type="term" value="P:transmembrane transport"/>
    <property type="evidence" value="ECO:0007669"/>
    <property type="project" value="UniProtKB-ARBA"/>
</dbReference>
<evidence type="ECO:0000256" key="2">
    <source>
        <dbReference type="ARBA" id="ARBA00022741"/>
    </source>
</evidence>
<evidence type="ECO:0000313" key="5">
    <source>
        <dbReference type="EMBL" id="PSO09004.1"/>
    </source>
</evidence>
<name>A0A2R6CDN0_9ARCH</name>
<sequence>MGGRGVPSCSSVPTPWKGATKSFHTPPLSQPPTVWRATYTVSKLELLNFSGVYKYFRDPGGGFVTAVDGVDLAIQENEVIALVGESGSGKTTLGRLSVRLVEPSRGKILFEGRGLEGIRREELWRRAQYIHQDPYSSLDPYLTVGEVLDRPLRYLLGVGDPKETAEMVSGFLDKIGMHHIAPTTRINRLSGGERQRILVSRAFIIKPKFVAADEPTTMVDFIHRNEVLNLLLELKKESGSSILFITHDLSLASHIADRVVIMHSGKIVEMGSRADVVQNPLHPYTQALFSVTPDKLLGQKETPRILAKPIPRYLNPSTLGCKYASNCPYVFERCRRETPTLIDVGKGHFVSCFKYG</sequence>
<dbReference type="AlphaFoldDB" id="A0A2R6CDN0"/>
<dbReference type="PANTHER" id="PTHR43776">
    <property type="entry name" value="TRANSPORT ATP-BINDING PROTEIN"/>
    <property type="match status" value="1"/>
</dbReference>
<dbReference type="SUPFAM" id="SSF52540">
    <property type="entry name" value="P-loop containing nucleoside triphosphate hydrolases"/>
    <property type="match status" value="1"/>
</dbReference>
<evidence type="ECO:0000256" key="3">
    <source>
        <dbReference type="ARBA" id="ARBA00022840"/>
    </source>
</evidence>
<protein>
    <recommendedName>
        <fullName evidence="4">ABC transporter domain-containing protein</fullName>
    </recommendedName>
</protein>
<dbReference type="Proteomes" id="UP000242015">
    <property type="component" value="Unassembled WGS sequence"/>
</dbReference>
<dbReference type="PROSITE" id="PS00211">
    <property type="entry name" value="ABC_TRANSPORTER_1"/>
    <property type="match status" value="1"/>
</dbReference>
<dbReference type="Pfam" id="PF08352">
    <property type="entry name" value="oligo_HPY"/>
    <property type="match status" value="1"/>
</dbReference>
<dbReference type="InterPro" id="IPR013563">
    <property type="entry name" value="Oligopep_ABC_C"/>
</dbReference>
<dbReference type="InterPro" id="IPR050319">
    <property type="entry name" value="ABC_transp_ATP-bind"/>
</dbReference>
<evidence type="ECO:0000259" key="4">
    <source>
        <dbReference type="PROSITE" id="PS50893"/>
    </source>
</evidence>